<dbReference type="PANTHER" id="PTHR36182:SF1">
    <property type="entry name" value="PROTEIN, PUTATIVE (AFU_ORTHOLOGUE AFUA_6G10930)-RELATED"/>
    <property type="match status" value="1"/>
</dbReference>
<keyword evidence="4" id="KW-1185">Reference proteome</keyword>
<feature type="compositionally biased region" description="Gly residues" evidence="1">
    <location>
        <begin position="223"/>
        <end position="233"/>
    </location>
</feature>
<keyword evidence="2" id="KW-0732">Signal</keyword>
<feature type="chain" id="PRO_5042890816" evidence="2">
    <location>
        <begin position="18"/>
        <end position="314"/>
    </location>
</feature>
<name>A0AAN6UV35_9PEZI</name>
<dbReference type="EMBL" id="MU853401">
    <property type="protein sequence ID" value="KAK4138391.1"/>
    <property type="molecule type" value="Genomic_DNA"/>
</dbReference>
<feature type="region of interest" description="Disordered" evidence="1">
    <location>
        <begin position="223"/>
        <end position="260"/>
    </location>
</feature>
<protein>
    <submittedName>
        <fullName evidence="3">Lytic polysaccharide monooxygenase</fullName>
    </submittedName>
</protein>
<organism evidence="3 4">
    <name type="scientific">Trichocladium antarcticum</name>
    <dbReference type="NCBI Taxonomy" id="1450529"/>
    <lineage>
        <taxon>Eukaryota</taxon>
        <taxon>Fungi</taxon>
        <taxon>Dikarya</taxon>
        <taxon>Ascomycota</taxon>
        <taxon>Pezizomycotina</taxon>
        <taxon>Sordariomycetes</taxon>
        <taxon>Sordariomycetidae</taxon>
        <taxon>Sordariales</taxon>
        <taxon>Chaetomiaceae</taxon>
        <taxon>Trichocladium</taxon>
    </lineage>
</organism>
<dbReference type="Gene3D" id="2.70.50.70">
    <property type="match status" value="1"/>
</dbReference>
<evidence type="ECO:0000313" key="4">
    <source>
        <dbReference type="Proteomes" id="UP001304895"/>
    </source>
</evidence>
<proteinExistence type="predicted"/>
<reference evidence="3" key="1">
    <citation type="journal article" date="2023" name="Mol. Phylogenet. Evol.">
        <title>Genome-scale phylogeny and comparative genomics of the fungal order Sordariales.</title>
        <authorList>
            <person name="Hensen N."/>
            <person name="Bonometti L."/>
            <person name="Westerberg I."/>
            <person name="Brannstrom I.O."/>
            <person name="Guillou S."/>
            <person name="Cros-Aarteil S."/>
            <person name="Calhoun S."/>
            <person name="Haridas S."/>
            <person name="Kuo A."/>
            <person name="Mondo S."/>
            <person name="Pangilinan J."/>
            <person name="Riley R."/>
            <person name="LaButti K."/>
            <person name="Andreopoulos B."/>
            <person name="Lipzen A."/>
            <person name="Chen C."/>
            <person name="Yan M."/>
            <person name="Daum C."/>
            <person name="Ng V."/>
            <person name="Clum A."/>
            <person name="Steindorff A."/>
            <person name="Ohm R.A."/>
            <person name="Martin F."/>
            <person name="Silar P."/>
            <person name="Natvig D.O."/>
            <person name="Lalanne C."/>
            <person name="Gautier V."/>
            <person name="Ament-Velasquez S.L."/>
            <person name="Kruys A."/>
            <person name="Hutchinson M.I."/>
            <person name="Powell A.J."/>
            <person name="Barry K."/>
            <person name="Miller A.N."/>
            <person name="Grigoriev I.V."/>
            <person name="Debuchy R."/>
            <person name="Gladieux P."/>
            <person name="Hiltunen Thoren M."/>
            <person name="Johannesson H."/>
        </authorList>
    </citation>
    <scope>NUCLEOTIDE SEQUENCE</scope>
    <source>
        <strain evidence="3">CBS 123565</strain>
    </source>
</reference>
<comment type="caution">
    <text evidence="3">The sequence shown here is derived from an EMBL/GenBank/DDBJ whole genome shotgun (WGS) entry which is preliminary data.</text>
</comment>
<accession>A0AAN6UV35</accession>
<evidence type="ECO:0000256" key="1">
    <source>
        <dbReference type="SAM" id="MobiDB-lite"/>
    </source>
</evidence>
<feature type="signal peptide" evidence="2">
    <location>
        <begin position="1"/>
        <end position="17"/>
    </location>
</feature>
<reference evidence="3" key="2">
    <citation type="submission" date="2023-05" db="EMBL/GenBank/DDBJ databases">
        <authorList>
            <consortium name="Lawrence Berkeley National Laboratory"/>
            <person name="Steindorff A."/>
            <person name="Hensen N."/>
            <person name="Bonometti L."/>
            <person name="Westerberg I."/>
            <person name="Brannstrom I.O."/>
            <person name="Guillou S."/>
            <person name="Cros-Aarteil S."/>
            <person name="Calhoun S."/>
            <person name="Haridas S."/>
            <person name="Kuo A."/>
            <person name="Mondo S."/>
            <person name="Pangilinan J."/>
            <person name="Riley R."/>
            <person name="Labutti K."/>
            <person name="Andreopoulos B."/>
            <person name="Lipzen A."/>
            <person name="Chen C."/>
            <person name="Yanf M."/>
            <person name="Daum C."/>
            <person name="Ng V."/>
            <person name="Clum A."/>
            <person name="Ohm R."/>
            <person name="Martin F."/>
            <person name="Silar P."/>
            <person name="Natvig D."/>
            <person name="Lalanne C."/>
            <person name="Gautier V."/>
            <person name="Ament-Velasquez S.L."/>
            <person name="Kruys A."/>
            <person name="Hutchinson M.I."/>
            <person name="Powell A.J."/>
            <person name="Barry K."/>
            <person name="Miller A.N."/>
            <person name="Grigoriev I.V."/>
            <person name="Debuchy R."/>
            <person name="Gladieux P."/>
            <person name="Thoren M.H."/>
            <person name="Johannesson H."/>
        </authorList>
    </citation>
    <scope>NUCLEOTIDE SEQUENCE</scope>
    <source>
        <strain evidence="3">CBS 123565</strain>
    </source>
</reference>
<evidence type="ECO:0000256" key="2">
    <source>
        <dbReference type="SAM" id="SignalP"/>
    </source>
</evidence>
<gene>
    <name evidence="3" type="ORF">BT67DRAFT_412698</name>
</gene>
<dbReference type="PANTHER" id="PTHR36182">
    <property type="entry name" value="PROTEIN, PUTATIVE (AFU_ORTHOLOGUE AFUA_6G10930)-RELATED"/>
    <property type="match status" value="1"/>
</dbReference>
<dbReference type="Proteomes" id="UP001304895">
    <property type="component" value="Unassembled WGS sequence"/>
</dbReference>
<keyword evidence="3" id="KW-0503">Monooxygenase</keyword>
<dbReference type="AlphaFoldDB" id="A0AAN6UV35"/>
<evidence type="ECO:0000313" key="3">
    <source>
        <dbReference type="EMBL" id="KAK4138391.1"/>
    </source>
</evidence>
<feature type="compositionally biased region" description="Low complexity" evidence="1">
    <location>
        <begin position="234"/>
        <end position="254"/>
    </location>
</feature>
<dbReference type="GO" id="GO:0004497">
    <property type="term" value="F:monooxygenase activity"/>
    <property type="evidence" value="ECO:0007669"/>
    <property type="project" value="UniProtKB-KW"/>
</dbReference>
<sequence>MNSRHLLLLTLLPPIAAHMSLTSPPALRSKLNPHTTPANIDYSLTSPLRADGADYPCKGSLGLLGTADGAAVATWTAGAAYRFVVAGGATHGGGSCQAALSVDGGRSFRVLASFEGACPVAGAAESGFVVRVPRDVPATEGAVFAWTWFNRVGNREMYMNCAVVDVVGADLGDGERVGFAERPGLLRANIGGPCRTVEGVDIQFPEPGPDVVSSGAVSLPAGDCGGGGGGDAGSGANYNSGTSQGSPSVSTTPYTTPPHPLPCTETTTSSIDLGKGYTPGNDWPEWFQSAAPTVSAAIVLNTWLWAAFLAFCLV</sequence>
<keyword evidence="3" id="KW-0560">Oxidoreductase</keyword>